<dbReference type="EnsemblMetazoa" id="G14033.1">
    <property type="protein sequence ID" value="G14033.1:cds"/>
    <property type="gene ID" value="G14033"/>
</dbReference>
<name>A0A8W8IH76_MAGGI</name>
<protein>
    <submittedName>
        <fullName evidence="1">Uncharacterized protein</fullName>
    </submittedName>
</protein>
<sequence>MVEIAVHGEGCCRQWSVQPLVTGGYGCVRSVEAAYSARKCLLRGHHLAMVSTRKFVCIKDEKYAIRPMLPTTAFRTTVTSLDNSSNNINQVSKSNPNSDETTSTLSSAYFTVESTDGGLNFTDKITFPVPSSETEVGKMTTQKVVADFQNVDRTLTGSKSELVKGTKLSPDLIEITEKEKLTKSLVCCNPSLV</sequence>
<evidence type="ECO:0000313" key="1">
    <source>
        <dbReference type="EnsemblMetazoa" id="G14033.1:cds"/>
    </source>
</evidence>
<evidence type="ECO:0000313" key="2">
    <source>
        <dbReference type="Proteomes" id="UP000005408"/>
    </source>
</evidence>
<dbReference type="Proteomes" id="UP000005408">
    <property type="component" value="Unassembled WGS sequence"/>
</dbReference>
<reference evidence="1" key="1">
    <citation type="submission" date="2022-08" db="UniProtKB">
        <authorList>
            <consortium name="EnsemblMetazoa"/>
        </authorList>
    </citation>
    <scope>IDENTIFICATION</scope>
    <source>
        <strain evidence="1">05x7-T-G4-1.051#20</strain>
    </source>
</reference>
<proteinExistence type="predicted"/>
<accession>A0A8W8IH76</accession>
<keyword evidence="2" id="KW-1185">Reference proteome</keyword>
<dbReference type="AlphaFoldDB" id="A0A8W8IH76"/>
<organism evidence="1 2">
    <name type="scientific">Magallana gigas</name>
    <name type="common">Pacific oyster</name>
    <name type="synonym">Crassostrea gigas</name>
    <dbReference type="NCBI Taxonomy" id="29159"/>
    <lineage>
        <taxon>Eukaryota</taxon>
        <taxon>Metazoa</taxon>
        <taxon>Spiralia</taxon>
        <taxon>Lophotrochozoa</taxon>
        <taxon>Mollusca</taxon>
        <taxon>Bivalvia</taxon>
        <taxon>Autobranchia</taxon>
        <taxon>Pteriomorphia</taxon>
        <taxon>Ostreida</taxon>
        <taxon>Ostreoidea</taxon>
        <taxon>Ostreidae</taxon>
        <taxon>Magallana</taxon>
    </lineage>
</organism>